<dbReference type="InterPro" id="IPR036322">
    <property type="entry name" value="WD40_repeat_dom_sf"/>
</dbReference>
<sequence length="1379" mass="155823">MPLEVQLSTITPSGVSETTTKDIPLTELESDTNENDSSNCQTPTKQIKTPQAPLNRLNDFGSPLFSSNTSSMNSSPRKRNSQSHRRRFDDRIRSHFSTISTIQAPEHSSTTPTSSKTQHSKPAPYLSEIKWADLETMNHQLWSHEMRTLHGEPTSIVPGDLVVMGTSRGHILVFDYNQRLIHTIGVDSQQSVSGAAMALTISLDLTHIAAGMANGAVFVWELNNIHRPLIHIPPLRANSISDVADGHIEGSTITNLCFVGRRRSVLMSGDVHGMVILHKVNKRVLGVTCSSKRILGHYGSLRQNKPVTILGCAALPLGSYVDITEDKGLVAIMNQNALVIVSTNANNVKTEFSTGKPQMVDTRMGNSGCLAWFPACVLKDGTRLPARLAYCFDNVLTIVEVSGSGFAGNEYRERKEDVEISLSFRSQKRLICDELIVGIQWINNTLLALITHTQSFILVNEKTMVPSTPLDLLARNIFTPDLYSNMESHQSFRASVNSTFKTYRGKLFIVGKYEILIGSLPTWIDKLLDLVVKREYVAAIERALSYYTGQDIDLDSVALPLNDDKRHELILNYLKDMINVSINQVITSDMYDDELHELLYTSIKALISVDAGSVVFEDLYELIRLRSLENVFFDSLEPFVLKGDITRLTATVLNDMILYYSTFGKTDQLERVVCSLDITVLDIDSTLATLKKNNLIDSYVFIWNTLLKDYVSPLLDLIASSDDRAYGYLAYILTGRQYPTENQISSESEATDAKLSIYHLLFNGAYITHDNITSHDDQDISSFPYLHMLLAQDSRAFLSAFNEIFEDSMLNDDDIIHLGGEKLKVNRQFIVDILVEVFTDMQVDAGNDTLNLSIFIARNYPKFKQFIRLSETLLDRTIKDLCSYTTSTDDVDVELRDDCELSLQSLLSVYQPSNKSDLMDFFEKAGFYEILINLYLNDKRYSKVLQIWLLMDSTNSIDTTAGILEKCFRSTERDQKERQRVIEVIKDNFELIIETDTTKVVTSINKYCPSLHKIALSSEQVQLKYMYLSALAQLEKSGSYKLSSMDRTELIKSMSSIDPGSLVPFLKESKDTAYNFEECVDCLKTNGCVDALIYLFNSKGDYERSIEEIIVHLERLFTALEANSSVSPVLNLEKQLWKYLQVAITICNTEITQSQYSRGQITSDLTKDETLWLRLIDFIVQKLKQVDRNKSSKLSDIVKRLLQDLFTSLINTRSKFISDKSVQRSEHYQTSFLRIFTNFINSPKANVAYLGDIRSVTTEIYLAFTYEKHVLTITSNLLNEVIYSNIQRSMSHAVKGWSVKNFECEACGKTIWGRGISSDSFISWGAKKGLHGFEEPVKEKKLLLDLISFDCGHCYHLQCLKNWDSDDSSKAVCILCHDH</sequence>
<gene>
    <name evidence="5" type="ORF">WICPIJ_009907</name>
</gene>
<dbReference type="SUPFAM" id="SSF50978">
    <property type="entry name" value="WD40 repeat-like"/>
    <property type="match status" value="1"/>
</dbReference>
<dbReference type="GO" id="GO:0005770">
    <property type="term" value="C:late endosome"/>
    <property type="evidence" value="ECO:0007669"/>
    <property type="project" value="TreeGrafter"/>
</dbReference>
<feature type="compositionally biased region" description="Polar residues" evidence="2">
    <location>
        <begin position="95"/>
        <end position="117"/>
    </location>
</feature>
<evidence type="ECO:0000313" key="6">
    <source>
        <dbReference type="Proteomes" id="UP000774326"/>
    </source>
</evidence>
<feature type="region of interest" description="Disordered" evidence="2">
    <location>
        <begin position="1"/>
        <end position="122"/>
    </location>
</feature>
<dbReference type="Pfam" id="PF23410">
    <property type="entry name" value="Beta-prop_VPS8"/>
    <property type="match status" value="1"/>
</dbReference>
<reference evidence="5" key="1">
    <citation type="journal article" date="2021" name="Open Biol.">
        <title>Shared evolutionary footprints suggest mitochondrial oxidative damage underlies multiple complex I losses in fungi.</title>
        <authorList>
            <person name="Schikora-Tamarit M.A."/>
            <person name="Marcet-Houben M."/>
            <person name="Nosek J."/>
            <person name="Gabaldon T."/>
        </authorList>
    </citation>
    <scope>NUCLEOTIDE SEQUENCE</scope>
    <source>
        <strain evidence="5">CBS2887</strain>
    </source>
</reference>
<evidence type="ECO:0000256" key="1">
    <source>
        <dbReference type="ARBA" id="ARBA00009422"/>
    </source>
</evidence>
<dbReference type="OrthoDB" id="289913at2759"/>
<name>A0A9P8TC61_WICPI</name>
<evidence type="ECO:0000256" key="2">
    <source>
        <dbReference type="SAM" id="MobiDB-lite"/>
    </source>
</evidence>
<evidence type="ECO:0000259" key="3">
    <source>
        <dbReference type="Pfam" id="PF12816"/>
    </source>
</evidence>
<feature type="compositionally biased region" description="Polar residues" evidence="2">
    <location>
        <begin position="1"/>
        <end position="18"/>
    </location>
</feature>
<feature type="domain" description="VPS8-like TPR-like repeats" evidence="4">
    <location>
        <begin position="1131"/>
        <end position="1289"/>
    </location>
</feature>
<dbReference type="GO" id="GO:0030897">
    <property type="term" value="C:HOPS complex"/>
    <property type="evidence" value="ECO:0007669"/>
    <property type="project" value="TreeGrafter"/>
</dbReference>
<keyword evidence="6" id="KW-1185">Reference proteome</keyword>
<dbReference type="Pfam" id="PF23413">
    <property type="entry name" value="zf_RING_Vps8_fungal"/>
    <property type="match status" value="1"/>
</dbReference>
<feature type="compositionally biased region" description="Basic residues" evidence="2">
    <location>
        <begin position="76"/>
        <end position="86"/>
    </location>
</feature>
<dbReference type="Gene3D" id="2.130.10.10">
    <property type="entry name" value="YVTN repeat-like/Quinoprotein amine dehydrogenase"/>
    <property type="match status" value="1"/>
</dbReference>
<dbReference type="GO" id="GO:0034058">
    <property type="term" value="P:endosomal vesicle fusion"/>
    <property type="evidence" value="ECO:0007669"/>
    <property type="project" value="TreeGrafter"/>
</dbReference>
<dbReference type="PANTHER" id="PTHR12616">
    <property type="entry name" value="VACUOLAR PROTEIN SORTING VPS41"/>
    <property type="match status" value="1"/>
</dbReference>
<dbReference type="PANTHER" id="PTHR12616:SF8">
    <property type="entry name" value="VACUOLAR PROTEIN SORTING-ASSOCIATED PROTEIN 8 HOMOLOG"/>
    <property type="match status" value="1"/>
</dbReference>
<dbReference type="InterPro" id="IPR059070">
    <property type="entry name" value="TPR_VPS8_2"/>
</dbReference>
<accession>A0A9P8TC61</accession>
<protein>
    <recommendedName>
        <fullName evidence="7">Vacuolar protein sorting-associated protein 8 central domain-containing protein</fullName>
    </recommendedName>
</protein>
<evidence type="ECO:0000313" key="5">
    <source>
        <dbReference type="EMBL" id="KAH3673115.1"/>
    </source>
</evidence>
<dbReference type="GO" id="GO:0006623">
    <property type="term" value="P:protein targeting to vacuole"/>
    <property type="evidence" value="ECO:0007669"/>
    <property type="project" value="InterPro"/>
</dbReference>
<feature type="compositionally biased region" description="Low complexity" evidence="2">
    <location>
        <begin position="66"/>
        <end position="75"/>
    </location>
</feature>
<dbReference type="InterPro" id="IPR045111">
    <property type="entry name" value="Vps41/Vps8"/>
</dbReference>
<dbReference type="InterPro" id="IPR025941">
    <property type="entry name" value="Vps8_central_dom"/>
</dbReference>
<organism evidence="5 6">
    <name type="scientific">Wickerhamomyces pijperi</name>
    <name type="common">Yeast</name>
    <name type="synonym">Pichia pijperi</name>
    <dbReference type="NCBI Taxonomy" id="599730"/>
    <lineage>
        <taxon>Eukaryota</taxon>
        <taxon>Fungi</taxon>
        <taxon>Dikarya</taxon>
        <taxon>Ascomycota</taxon>
        <taxon>Saccharomycotina</taxon>
        <taxon>Saccharomycetes</taxon>
        <taxon>Phaffomycetales</taxon>
        <taxon>Wickerhamomycetaceae</taxon>
        <taxon>Wickerhamomyces</taxon>
    </lineage>
</organism>
<dbReference type="EMBL" id="JAEUBG010005711">
    <property type="protein sequence ID" value="KAH3673115.1"/>
    <property type="molecule type" value="Genomic_DNA"/>
</dbReference>
<dbReference type="Pfam" id="PF12816">
    <property type="entry name" value="TPR_Vps8"/>
    <property type="match status" value="1"/>
</dbReference>
<evidence type="ECO:0000259" key="4">
    <source>
        <dbReference type="Pfam" id="PF25066"/>
    </source>
</evidence>
<proteinExistence type="inferred from homology"/>
<dbReference type="Proteomes" id="UP000774326">
    <property type="component" value="Unassembled WGS sequence"/>
</dbReference>
<evidence type="ECO:0008006" key="7">
    <source>
        <dbReference type="Google" id="ProtNLM"/>
    </source>
</evidence>
<reference evidence="5" key="2">
    <citation type="submission" date="2021-01" db="EMBL/GenBank/DDBJ databases">
        <authorList>
            <person name="Schikora-Tamarit M.A."/>
        </authorList>
    </citation>
    <scope>NUCLEOTIDE SEQUENCE</scope>
    <source>
        <strain evidence="5">CBS2887</strain>
    </source>
</reference>
<comment type="similarity">
    <text evidence="1">Belongs to the VPS8 family.</text>
</comment>
<dbReference type="InterPro" id="IPR015943">
    <property type="entry name" value="WD40/YVTN_repeat-like_dom_sf"/>
</dbReference>
<comment type="caution">
    <text evidence="5">The sequence shown here is derived from an EMBL/GenBank/DDBJ whole genome shotgun (WGS) entry which is preliminary data.</text>
</comment>
<feature type="compositionally biased region" description="Polar residues" evidence="2">
    <location>
        <begin position="35"/>
        <end position="49"/>
    </location>
</feature>
<feature type="domain" description="Vacuolar protein sorting-associated protein 8 central" evidence="3">
    <location>
        <begin position="631"/>
        <end position="805"/>
    </location>
</feature>
<dbReference type="Pfam" id="PF25066">
    <property type="entry name" value="TPR_VPS8_2"/>
    <property type="match status" value="1"/>
</dbReference>